<evidence type="ECO:0000313" key="11">
    <source>
        <dbReference type="EMBL" id="GGG42789.1"/>
    </source>
</evidence>
<feature type="transmembrane region" description="Helical" evidence="8">
    <location>
        <begin position="116"/>
        <end position="149"/>
    </location>
</feature>
<evidence type="ECO:0000256" key="4">
    <source>
        <dbReference type="ARBA" id="ARBA00022989"/>
    </source>
</evidence>
<feature type="transmembrane region" description="Helical" evidence="8">
    <location>
        <begin position="213"/>
        <end position="234"/>
    </location>
</feature>
<gene>
    <name evidence="11" type="ORF">GCM10010964_32850</name>
</gene>
<dbReference type="InterPro" id="IPR001750">
    <property type="entry name" value="ND/Mrp_TM"/>
</dbReference>
<evidence type="ECO:0000256" key="3">
    <source>
        <dbReference type="ARBA" id="ARBA00022692"/>
    </source>
</evidence>
<name>A0A8J2ZDH9_9PROT</name>
<dbReference type="PANTHER" id="PTHR42682">
    <property type="entry name" value="HYDROGENASE-4 COMPONENT F"/>
    <property type="match status" value="1"/>
</dbReference>
<dbReference type="GO" id="GO:0016491">
    <property type="term" value="F:oxidoreductase activity"/>
    <property type="evidence" value="ECO:0007669"/>
    <property type="project" value="UniProtKB-KW"/>
</dbReference>
<keyword evidence="6 8" id="KW-0472">Membrane</keyword>
<feature type="transmembrane region" description="Helical" evidence="8">
    <location>
        <begin position="488"/>
        <end position="509"/>
    </location>
</feature>
<evidence type="ECO:0000256" key="7">
    <source>
        <dbReference type="RuleBase" id="RU000320"/>
    </source>
</evidence>
<feature type="transmembrane region" description="Helical" evidence="8">
    <location>
        <begin position="32"/>
        <end position="53"/>
    </location>
</feature>
<keyword evidence="5" id="KW-0560">Oxidoreductase</keyword>
<feature type="chain" id="PRO_5035202962" description="NADH:quinone oxidoreductase/Mrp antiporter transmembrane domain-containing protein" evidence="9">
    <location>
        <begin position="19"/>
        <end position="702"/>
    </location>
</feature>
<comment type="subcellular location">
    <subcellularLocation>
        <location evidence="1">Cell membrane</location>
        <topology evidence="1">Multi-pass membrane protein</topology>
    </subcellularLocation>
    <subcellularLocation>
        <location evidence="7">Membrane</location>
        <topology evidence="7">Multi-pass membrane protein</topology>
    </subcellularLocation>
</comment>
<feature type="transmembrane region" description="Helical" evidence="8">
    <location>
        <begin position="350"/>
        <end position="376"/>
    </location>
</feature>
<feature type="domain" description="NADH:quinone oxidoreductase/Mrp antiporter transmembrane" evidence="10">
    <location>
        <begin position="253"/>
        <end position="434"/>
    </location>
</feature>
<dbReference type="RefSeq" id="WP_188902176.1">
    <property type="nucleotide sequence ID" value="NZ_BMKS01000011.1"/>
</dbReference>
<feature type="transmembrane region" description="Helical" evidence="8">
    <location>
        <begin position="445"/>
        <end position="468"/>
    </location>
</feature>
<proteinExistence type="predicted"/>
<protein>
    <recommendedName>
        <fullName evidence="10">NADH:quinone oxidoreductase/Mrp antiporter transmembrane domain-containing protein</fullName>
    </recommendedName>
</protein>
<keyword evidence="12" id="KW-1185">Reference proteome</keyword>
<evidence type="ECO:0000256" key="9">
    <source>
        <dbReference type="SAM" id="SignalP"/>
    </source>
</evidence>
<dbReference type="GO" id="GO:0005886">
    <property type="term" value="C:plasma membrane"/>
    <property type="evidence" value="ECO:0007669"/>
    <property type="project" value="UniProtKB-SubCell"/>
</dbReference>
<dbReference type="InterPro" id="IPR052175">
    <property type="entry name" value="ComplexI-like_HydComp"/>
</dbReference>
<feature type="transmembrane region" description="Helical" evidence="8">
    <location>
        <begin position="680"/>
        <end position="698"/>
    </location>
</feature>
<organism evidence="11 12">
    <name type="scientific">Caldovatus sediminis</name>
    <dbReference type="NCBI Taxonomy" id="2041189"/>
    <lineage>
        <taxon>Bacteria</taxon>
        <taxon>Pseudomonadati</taxon>
        <taxon>Pseudomonadota</taxon>
        <taxon>Alphaproteobacteria</taxon>
        <taxon>Acetobacterales</taxon>
        <taxon>Roseomonadaceae</taxon>
        <taxon>Caldovatus</taxon>
    </lineage>
</organism>
<evidence type="ECO:0000313" key="12">
    <source>
        <dbReference type="Proteomes" id="UP000597507"/>
    </source>
</evidence>
<evidence type="ECO:0000256" key="8">
    <source>
        <dbReference type="SAM" id="Phobius"/>
    </source>
</evidence>
<evidence type="ECO:0000259" key="10">
    <source>
        <dbReference type="Pfam" id="PF00361"/>
    </source>
</evidence>
<sequence length="702" mass="68003">MLTALALLLLALPLLAAAAPLLARQARGEAAVHAACCGAGAFLALSGLAALLVGETATLTLPIGPPWGPLRLALDGLSAWFLLPLGLCAAAASLAGPGIAGGGRAALPRLAAPPLLLAGMALGVLAADGFALLLGLGIAALAAALPLAAAGPVNRMAGAVAAAPRREARALLLAAGGGAFCLAAALGFAAAAGGAAPALAADFPALRARPPEGWPGAAVLLLVLIGVLLLTGLLPGHRRRLPPALAVAGAAAVRSGPVVGVLLLGAMPALALYAAARLLLDLGGPAQPPWWGVPPLLAGAALALAGALRAAVVERDADAVVAALSLGQGGLALAAFGLAAGFRAADLGPLAALAAGAGLLHALHLALAATLLALVAQAVRRGAGSRRLDRLGGLARTMPRTAGFALFGAAALAALPPFSGFAAQWLLFQALFASWRVADAGFQLAAAGAAALGGLAAACTAAALLRLYGLAFLGPPRTPRAAGAEEAGGVAGIAALGLPAAGVALLGLFPGALLTLGDPALRLLAGASVTPRVGPLAVTLPGAGEAPAAAHLAPLAVAVLLGLAALALAFVLRRTAAGAAGTAPVRAPVWNGGAMAPPPHLPFGDPAAQPGAAGMAQPLRRAFPLLPSDPRPATLRAAPAPAQPGPFARLAGRLRPVLPALAAAPALLRLEAGHPPLRRAVGRLFALLLALLAAALALRPNG</sequence>
<accession>A0A8J2ZDH9</accession>
<reference evidence="11 12" key="1">
    <citation type="journal article" date="2014" name="Int. J. Syst. Evol. Microbiol.">
        <title>Complete genome sequence of Corynebacterium casei LMG S-19264T (=DSM 44701T), isolated from a smear-ripened cheese.</title>
        <authorList>
            <consortium name="US DOE Joint Genome Institute (JGI-PGF)"/>
            <person name="Walter F."/>
            <person name="Albersmeier A."/>
            <person name="Kalinowski J."/>
            <person name="Ruckert C."/>
        </authorList>
    </citation>
    <scope>NUCLEOTIDE SEQUENCE [LARGE SCALE GENOMIC DNA]</scope>
    <source>
        <strain evidence="11 12">CGMCC 1.16330</strain>
    </source>
</reference>
<feature type="transmembrane region" description="Helical" evidence="8">
    <location>
        <begin position="552"/>
        <end position="572"/>
    </location>
</feature>
<dbReference type="Pfam" id="PF00361">
    <property type="entry name" value="Proton_antipo_M"/>
    <property type="match status" value="1"/>
</dbReference>
<feature type="transmembrane region" description="Helical" evidence="8">
    <location>
        <begin position="255"/>
        <end position="276"/>
    </location>
</feature>
<dbReference type="AlphaFoldDB" id="A0A8J2ZDH9"/>
<feature type="transmembrane region" description="Helical" evidence="8">
    <location>
        <begin position="397"/>
        <end position="415"/>
    </location>
</feature>
<feature type="signal peptide" evidence="9">
    <location>
        <begin position="1"/>
        <end position="18"/>
    </location>
</feature>
<keyword evidence="3 7" id="KW-0812">Transmembrane</keyword>
<keyword evidence="9" id="KW-0732">Signal</keyword>
<keyword evidence="4 8" id="KW-1133">Transmembrane helix</keyword>
<evidence type="ECO:0000256" key="2">
    <source>
        <dbReference type="ARBA" id="ARBA00022475"/>
    </source>
</evidence>
<dbReference type="Proteomes" id="UP000597507">
    <property type="component" value="Unassembled WGS sequence"/>
</dbReference>
<evidence type="ECO:0000256" key="6">
    <source>
        <dbReference type="ARBA" id="ARBA00023136"/>
    </source>
</evidence>
<dbReference type="PANTHER" id="PTHR42682:SF3">
    <property type="entry name" value="FORMATE HYDROGENLYASE SUBUNIT 3-RELATED"/>
    <property type="match status" value="1"/>
</dbReference>
<dbReference type="EMBL" id="BMKS01000011">
    <property type="protein sequence ID" value="GGG42789.1"/>
    <property type="molecule type" value="Genomic_DNA"/>
</dbReference>
<feature type="transmembrane region" description="Helical" evidence="8">
    <location>
        <begin position="74"/>
        <end position="96"/>
    </location>
</feature>
<feature type="transmembrane region" description="Helical" evidence="8">
    <location>
        <begin position="170"/>
        <end position="193"/>
    </location>
</feature>
<evidence type="ECO:0000256" key="5">
    <source>
        <dbReference type="ARBA" id="ARBA00023002"/>
    </source>
</evidence>
<feature type="transmembrane region" description="Helical" evidence="8">
    <location>
        <begin position="288"/>
        <end position="308"/>
    </location>
</feature>
<evidence type="ECO:0000256" key="1">
    <source>
        <dbReference type="ARBA" id="ARBA00004651"/>
    </source>
</evidence>
<keyword evidence="2" id="KW-1003">Cell membrane</keyword>
<comment type="caution">
    <text evidence="11">The sequence shown here is derived from an EMBL/GenBank/DDBJ whole genome shotgun (WGS) entry which is preliminary data.</text>
</comment>
<feature type="transmembrane region" description="Helical" evidence="8">
    <location>
        <begin position="320"/>
        <end position="344"/>
    </location>
</feature>